<accession>A0A7V5CTR5</accession>
<dbReference type="AlphaFoldDB" id="A0A7V5CTR5"/>
<dbReference type="InterPro" id="IPR003439">
    <property type="entry name" value="ABC_transporter-like_ATP-bd"/>
</dbReference>
<dbReference type="SUPFAM" id="SSF52540">
    <property type="entry name" value="P-loop containing nucleoside triphosphate hydrolases"/>
    <property type="match status" value="1"/>
</dbReference>
<feature type="domain" description="ABC transporter" evidence="3">
    <location>
        <begin position="5"/>
        <end position="232"/>
    </location>
</feature>
<dbReference type="GO" id="GO:0005524">
    <property type="term" value="F:ATP binding"/>
    <property type="evidence" value="ECO:0007669"/>
    <property type="project" value="UniProtKB-KW"/>
</dbReference>
<dbReference type="SMART" id="SM00382">
    <property type="entry name" value="AAA"/>
    <property type="match status" value="1"/>
</dbReference>
<reference evidence="4" key="1">
    <citation type="journal article" date="2020" name="mSystems">
        <title>Genome- and Community-Level Interaction Insights into Carbon Utilization and Element Cycling Functions of Hydrothermarchaeota in Hydrothermal Sediment.</title>
        <authorList>
            <person name="Zhou Z."/>
            <person name="Liu Y."/>
            <person name="Xu W."/>
            <person name="Pan J."/>
            <person name="Luo Z.H."/>
            <person name="Li M."/>
        </authorList>
    </citation>
    <scope>NUCLEOTIDE SEQUENCE [LARGE SCALE GENOMIC DNA]</scope>
    <source>
        <strain evidence="4">SpSt-855</strain>
    </source>
</reference>
<keyword evidence="2 4" id="KW-0067">ATP-binding</keyword>
<dbReference type="Gene3D" id="3.40.50.300">
    <property type="entry name" value="P-loop containing nucleotide triphosphate hydrolases"/>
    <property type="match status" value="1"/>
</dbReference>
<keyword evidence="1" id="KW-0547">Nucleotide-binding</keyword>
<evidence type="ECO:0000313" key="4">
    <source>
        <dbReference type="EMBL" id="HGY94862.1"/>
    </source>
</evidence>
<dbReference type="PANTHER" id="PTHR43514:SF4">
    <property type="entry name" value="ABC TRANSPORTER I FAMILY MEMBER 10"/>
    <property type="match status" value="1"/>
</dbReference>
<evidence type="ECO:0000259" key="3">
    <source>
        <dbReference type="PROSITE" id="PS50893"/>
    </source>
</evidence>
<evidence type="ECO:0000256" key="2">
    <source>
        <dbReference type="ARBA" id="ARBA00022840"/>
    </source>
</evidence>
<dbReference type="InterPro" id="IPR027417">
    <property type="entry name" value="P-loop_NTPase"/>
</dbReference>
<dbReference type="InterPro" id="IPR050334">
    <property type="entry name" value="Molybdenum_import_ModC"/>
</dbReference>
<dbReference type="GO" id="GO:0016887">
    <property type="term" value="F:ATP hydrolysis activity"/>
    <property type="evidence" value="ECO:0007669"/>
    <property type="project" value="InterPro"/>
</dbReference>
<dbReference type="Pfam" id="PF00005">
    <property type="entry name" value="ABC_tran"/>
    <property type="match status" value="1"/>
</dbReference>
<dbReference type="EMBL" id="DTKL01000059">
    <property type="protein sequence ID" value="HGY94862.1"/>
    <property type="molecule type" value="Genomic_DNA"/>
</dbReference>
<dbReference type="PROSITE" id="PS00211">
    <property type="entry name" value="ABC_TRANSPORTER_1"/>
    <property type="match status" value="1"/>
</dbReference>
<dbReference type="PANTHER" id="PTHR43514">
    <property type="entry name" value="ABC TRANSPORTER I FAMILY MEMBER 10"/>
    <property type="match status" value="1"/>
</dbReference>
<dbReference type="InterPro" id="IPR017871">
    <property type="entry name" value="ABC_transporter-like_CS"/>
</dbReference>
<name>A0A7V5CTR5_9BACT</name>
<dbReference type="PROSITE" id="PS50893">
    <property type="entry name" value="ABC_TRANSPORTER_2"/>
    <property type="match status" value="1"/>
</dbReference>
<sequence>MPEPLLTARLSRRFPHFRLQVALELTAPLTVLFGPSAAGKSTVLRLIAGLDHAGEGRITLEGRTLLDTQQRLHVPAGQRGIGYLPQRAALFPHRTVAQNIAFGIRRLNRAEREQRIDEMLALVDAQALRDRKPPQLSGGESQRIAIARALAPRPRLLLLDEPLAALDAAAKPPIVACLQRSGIPLLYVSHDLAEIWNLPAHALLLEAGQITARGPLRDVLAPHRAQLLTQLQS</sequence>
<organism evidence="4">
    <name type="scientific">Acidobacterium capsulatum</name>
    <dbReference type="NCBI Taxonomy" id="33075"/>
    <lineage>
        <taxon>Bacteria</taxon>
        <taxon>Pseudomonadati</taxon>
        <taxon>Acidobacteriota</taxon>
        <taxon>Terriglobia</taxon>
        <taxon>Terriglobales</taxon>
        <taxon>Acidobacteriaceae</taxon>
        <taxon>Acidobacterium</taxon>
    </lineage>
</organism>
<gene>
    <name evidence="4" type="ORF">ENW50_09310</name>
</gene>
<proteinExistence type="predicted"/>
<protein>
    <submittedName>
        <fullName evidence="4">ATP-binding cassette domain-containing protein</fullName>
    </submittedName>
</protein>
<dbReference type="InterPro" id="IPR003593">
    <property type="entry name" value="AAA+_ATPase"/>
</dbReference>
<comment type="caution">
    <text evidence="4">The sequence shown here is derived from an EMBL/GenBank/DDBJ whole genome shotgun (WGS) entry which is preliminary data.</text>
</comment>
<evidence type="ECO:0000256" key="1">
    <source>
        <dbReference type="ARBA" id="ARBA00022741"/>
    </source>
</evidence>